<evidence type="ECO:0000313" key="1">
    <source>
        <dbReference type="EMBL" id="KAI1708879.1"/>
    </source>
</evidence>
<reference evidence="1" key="1">
    <citation type="submission" date="2022-01" db="EMBL/GenBank/DDBJ databases">
        <title>Genome Sequence Resource for Two Populations of Ditylenchus destructor, the Migratory Endoparasitic Phytonematode.</title>
        <authorList>
            <person name="Zhang H."/>
            <person name="Lin R."/>
            <person name="Xie B."/>
        </authorList>
    </citation>
    <scope>NUCLEOTIDE SEQUENCE</scope>
    <source>
        <strain evidence="1">BazhouSP</strain>
    </source>
</reference>
<comment type="caution">
    <text evidence="1">The sequence shown here is derived from an EMBL/GenBank/DDBJ whole genome shotgun (WGS) entry which is preliminary data.</text>
</comment>
<proteinExistence type="predicted"/>
<sequence>MQHSVQYKLLKRPPEQPSIQEWHCSPLVLRPKDRTYTAEKTGLNASWNILIFVYNQHNRIFPSVSIFSTAKVVHSSLIIYAGFPRCARISIPLISITYIELSLDRKIDISSASYESNLLDIPTESGIKHSSMPLGVLSIRGRNFRVKMYIRGRNIIDLLQIRDWLRFLVVRQRIPHELNSVSTQDS</sequence>
<organism evidence="1 2">
    <name type="scientific">Ditylenchus destructor</name>
    <dbReference type="NCBI Taxonomy" id="166010"/>
    <lineage>
        <taxon>Eukaryota</taxon>
        <taxon>Metazoa</taxon>
        <taxon>Ecdysozoa</taxon>
        <taxon>Nematoda</taxon>
        <taxon>Chromadorea</taxon>
        <taxon>Rhabditida</taxon>
        <taxon>Tylenchina</taxon>
        <taxon>Tylenchomorpha</taxon>
        <taxon>Sphaerularioidea</taxon>
        <taxon>Anguinidae</taxon>
        <taxon>Anguininae</taxon>
        <taxon>Ditylenchus</taxon>
    </lineage>
</organism>
<dbReference type="EMBL" id="JAKKPZ010000033">
    <property type="protein sequence ID" value="KAI1708879.1"/>
    <property type="molecule type" value="Genomic_DNA"/>
</dbReference>
<dbReference type="AlphaFoldDB" id="A0AAD4MZV7"/>
<gene>
    <name evidence="1" type="ORF">DdX_11636</name>
</gene>
<evidence type="ECO:0000313" key="2">
    <source>
        <dbReference type="Proteomes" id="UP001201812"/>
    </source>
</evidence>
<keyword evidence="2" id="KW-1185">Reference proteome</keyword>
<dbReference type="Proteomes" id="UP001201812">
    <property type="component" value="Unassembled WGS sequence"/>
</dbReference>
<name>A0AAD4MZV7_9BILA</name>
<protein>
    <submittedName>
        <fullName evidence="1">Uncharacterized protein</fullName>
    </submittedName>
</protein>
<accession>A0AAD4MZV7</accession>